<dbReference type="VEuPathDB" id="PlasmoDB:PfKH01_040017800"/>
<dbReference type="VEuPathDB" id="PlasmoDB:PfKH02_070015900"/>
<feature type="domain" description="Duffy-binding-like" evidence="6">
    <location>
        <begin position="130"/>
        <end position="296"/>
    </location>
</feature>
<dbReference type="VEuPathDB" id="PlasmoDB:PfTG01_130005400"/>
<dbReference type="Pfam" id="PF18562">
    <property type="entry name" value="CIDR1_gamma"/>
    <property type="match status" value="1"/>
</dbReference>
<feature type="domain" description="Cysteine-rich interdomain region 1 gamma" evidence="5">
    <location>
        <begin position="1254"/>
        <end position="1303"/>
    </location>
</feature>
<feature type="domain" description="Duffy-binding-like" evidence="3">
    <location>
        <begin position="1321"/>
        <end position="1463"/>
    </location>
</feature>
<keyword evidence="2" id="KW-1133">Transmembrane helix</keyword>
<dbReference type="VEuPathDB" id="PlasmoDB:PfGN01_070017800"/>
<dbReference type="SUPFAM" id="SSF140924">
    <property type="entry name" value="Duffy binding domain-like"/>
    <property type="match status" value="4"/>
</dbReference>
<organism evidence="7">
    <name type="scientific">Plasmodium falciparum</name>
    <name type="common">malaria parasite P. falciparum</name>
    <dbReference type="NCBI Taxonomy" id="5833"/>
    <lineage>
        <taxon>Eukaryota</taxon>
        <taxon>Sar</taxon>
        <taxon>Alveolata</taxon>
        <taxon>Apicomplexa</taxon>
        <taxon>Aconoidasida</taxon>
        <taxon>Haemosporida</taxon>
        <taxon>Plasmodiidae</taxon>
        <taxon>Plasmodium</taxon>
        <taxon>Plasmodium (Laverania)</taxon>
    </lineage>
</organism>
<dbReference type="InterPro" id="IPR004258">
    <property type="entry name" value="DBL"/>
</dbReference>
<feature type="compositionally biased region" description="Basic and acidic residues" evidence="1">
    <location>
        <begin position="1540"/>
        <end position="1552"/>
    </location>
</feature>
<dbReference type="FunFam" id="1.20.58.830:FF:000001">
    <property type="entry name" value="Erythrocyte membrane protein 1, PfEMP1"/>
    <property type="match status" value="1"/>
</dbReference>
<dbReference type="Gene3D" id="1.20.1310.20">
    <property type="entry name" value="Duffy-antigen binding domain"/>
    <property type="match status" value="2"/>
</dbReference>
<evidence type="ECO:0000259" key="6">
    <source>
        <dbReference type="Pfam" id="PF22672"/>
    </source>
</evidence>
<dbReference type="Pfam" id="PF03011">
    <property type="entry name" value="PFEMP"/>
    <property type="match status" value="2"/>
</dbReference>
<dbReference type="VEuPathDB" id="PlasmoDB:PfDd2_080014300"/>
<dbReference type="Pfam" id="PF05424">
    <property type="entry name" value="Duffy_binding"/>
    <property type="match status" value="2"/>
</dbReference>
<dbReference type="InterPro" id="IPR008602">
    <property type="entry name" value="Duffy-antigen-binding"/>
</dbReference>
<keyword evidence="2" id="KW-0472">Membrane</keyword>
<accession>A0A191VZ13</accession>
<dbReference type="VEuPathDB" id="PlasmoDB:Pf7G8-2_000119100"/>
<dbReference type="VEuPathDB" id="PlasmoDB:Pf7G8-2_000105900"/>
<dbReference type="VEuPathDB" id="PlasmoDB:PfTG01_040033300"/>
<proteinExistence type="predicted"/>
<dbReference type="GO" id="GO:0016020">
    <property type="term" value="C:membrane"/>
    <property type="evidence" value="ECO:0007669"/>
    <property type="project" value="InterPro"/>
</dbReference>
<dbReference type="VEuPathDB" id="PlasmoDB:PfNF135_000039200"/>
<feature type="region of interest" description="Disordered" evidence="1">
    <location>
        <begin position="608"/>
        <end position="684"/>
    </location>
</feature>
<dbReference type="VEuPathDB" id="PlasmoDB:PfKE01_090005300"/>
<evidence type="ECO:0000256" key="2">
    <source>
        <dbReference type="SAM" id="Phobius"/>
    </source>
</evidence>
<dbReference type="Gene3D" id="1.20.58.830">
    <property type="match status" value="3"/>
</dbReference>
<feature type="domain" description="Duffy-binding-like" evidence="3">
    <location>
        <begin position="450"/>
        <end position="613"/>
    </location>
</feature>
<dbReference type="VEuPathDB" id="PlasmoDB:PfGN01_130079200"/>
<evidence type="ECO:0000259" key="4">
    <source>
        <dbReference type="Pfam" id="PF05424"/>
    </source>
</evidence>
<dbReference type="VEuPathDB" id="PlasmoDB:PfIT_040017400"/>
<dbReference type="Gene3D" id="1.20.58.1930">
    <property type="match status" value="1"/>
</dbReference>
<reference evidence="7" key="1">
    <citation type="journal article" date="2016" name="EMBO Mol. Med.">
        <title>Plasmodium falciparum var genes expressed in children with severe malaria encode CIDRalpha1 domains.</title>
        <authorList>
            <person name="Jespersen J.S."/>
            <person name="Wang C.W."/>
            <person name="Mkumbaye S.I."/>
            <person name="Minja D.T."/>
            <person name="Petersen B."/>
            <person name="Turner L."/>
            <person name="Petersen J.E."/>
            <person name="Lusingu J.P."/>
            <person name="Theander T.G."/>
            <person name="Lavstsen T."/>
        </authorList>
    </citation>
    <scope>NUCLEOTIDE SEQUENCE</scope>
    <source>
        <strain evidence="7">1733-2</strain>
    </source>
</reference>
<dbReference type="VEuPathDB" id="PlasmoDB:PF3D7_0412700"/>
<dbReference type="VEuPathDB" id="PlasmoDB:PfNF54_070036800"/>
<dbReference type="VEuPathDB" id="PlasmoDB:Pf7G8_080014200"/>
<feature type="compositionally biased region" description="Pro residues" evidence="1">
    <location>
        <begin position="1553"/>
        <end position="1574"/>
    </location>
</feature>
<feature type="compositionally biased region" description="Polar residues" evidence="1">
    <location>
        <begin position="1516"/>
        <end position="1530"/>
    </location>
</feature>
<feature type="compositionally biased region" description="Acidic residues" evidence="1">
    <location>
        <begin position="643"/>
        <end position="657"/>
    </location>
</feature>
<name>A0A191VZ13_PLAFA</name>
<dbReference type="VEuPathDB" id="PlasmoDB:PfGB4_040017800"/>
<dbReference type="VEuPathDB" id="PlasmoDB:PfNF54_110053700"/>
<dbReference type="InterPro" id="IPR041480">
    <property type="entry name" value="CIDR1_gamma"/>
</dbReference>
<dbReference type="FunFam" id="1.20.58.1930:FF:000001">
    <property type="entry name" value="Erythrocyte membrane protein 1, PfEMP1"/>
    <property type="match status" value="1"/>
</dbReference>
<feature type="domain" description="Duffy-antigen binding" evidence="4">
    <location>
        <begin position="758"/>
        <end position="984"/>
    </location>
</feature>
<dbReference type="VEuPathDB" id="PlasmoDB:PfSD01_120059200"/>
<sequence length="1611" mass="182561">DIVRGRDLYRGGGRGRDQLEENLKKIFKKIYGELTTTNGAQTYYKDDTDKKNFYRLREDWWNANRHTVWKAITCDVHGSNYFRPTCGGEENKSTLAKNNCRCKKEGGKNDTDQVPTYFDYVPQYLRWFEEWAEDFCRKKKKKLENLDTQCRGKSEEGEPRYCDRNGFDCERTKYKKGYFVIDKGCNTCSVWCRLYESWIDNQKKEFLKQKKNVKTKYQVMVGKNGMQVVVVVVVMIMGMKKKFYDILKNDGYGKVDKFLDLLSKEEVCKKFSEDEGKIDFTKHDNKNNDQKGTFYRSKYCEECPLCGVKKKSNDGSGWEEKDTNQCTSGNLYTISTSANPTDIDVLSFGDKRQDIEKKLKAFCAKTNGDTTNNGGNASSGVAGAGGKNSNNQELYDEWKCYKGEDVMKAEDDEEENVEKVIAAGGLCILKNRNKTSDNDPEEFQKTFNNFFYFWIGRFLNDSMYWREKVNSCINNPKRKKCQNDCEKLCGCFKEWIGKKKTEWGQIKTHFDTQKGFDKEDISSQLGFNLRMTADVVLKTVLKLEDLFENIKSGYGDVKELKGINKMLDEEKKREEEDEAAGVTDNENKTTIDKLLKHEDKDAKQCLDTHKENCQPPPSAGAPDGARSLPPASTATTATTANQDDLDDDEDDDDEEDSTGSQEDTAKESGPPKEEVETATDTSVDVCETVKSALTIENLEKACPTKYGSKAPTSWKCVPTKTSNEGAGKRGVDTTTAGSSGATTGVPTAPSSDSNQGSICVPPRRRKLYVTPLTKWAAEEATKGSKSQVNGESSGETRGPTPATASSPSPSDRLLLTAFVESAAIETFFLWHRYKKEWKARQPSGGPLGGAGAVLSLLEQEGSQEDNPEEQLKNGEIPNDFLRQMFYTLADYKDILFSGSKDAKNGFNYIFSGDKDMVEKEKKIKGAISSYFSKSGTSRTPPAPQTSGQTRESWWDKIAEHVWHGMVCALTYKESEQKDIKSLEQIDSAQNLLDKLKENGKETGKVTGEYHYENVKLENSATEAKPTTQIAPASSENTPPKLSDFVLRPTYFRYLEEWGETFCRERTKRLEQIKVDCKVEDDDYKCSGFGEDCEEIFSKKYDTFSSLECPDCARHCRSYRKWIETKRKEFDEQKSAYDGQKKNCPTQSNGAGPNNDGKGFCATLNTYSKAGDFLEKLKNGPCKNNENGVGKKGEDEINFNDEDKTFQHTKDCDPCSEFKIDCQKGNCRSGDTKVNCNGKTTITKNNIETMGKSVEDVVILVSDKTGNELKNGLKHCEHAGIFQGIRKDQWKCRNVCGYVVCGLKGDNGQKVNEKHIIQIRALLRLWVQYFLEDYKKIKHKISHCIKNDKEYPCIRGCEKKCKCVKEWVEKKREEWQQIKERFNDQYKKETDEYFNVRSFLQELIPKIAVVNDQDNVIKLSKFDTSCGCKAYENTTNGKNEDAIDCMITKLQKKIEECQSKHSDKPKAQCQESPSVEDDEEDLTLEEENPENMRPGFCPQNDTTEQQEEEDDKCEPATPSSSEETNTEQNPKATEEQTEQNTKTDKTPEPKDEVPPPPTPALPPPKPKPQPKPKVSPPQNLFDHPLLKPALMSSTIMWSIGIGFAAFTYFYLK</sequence>
<evidence type="ECO:0000313" key="7">
    <source>
        <dbReference type="EMBL" id="ANJ20954.1"/>
    </source>
</evidence>
<dbReference type="VEuPathDB" id="PlasmoDB:PfIT_120024600"/>
<dbReference type="VEuPathDB" id="PlasmoDB:PfML01_030030200"/>
<feature type="non-terminal residue" evidence="7">
    <location>
        <position position="1"/>
    </location>
</feature>
<feature type="non-terminal residue" evidence="7">
    <location>
        <position position="1611"/>
    </location>
</feature>
<feature type="compositionally biased region" description="Polar residues" evidence="1">
    <location>
        <begin position="748"/>
        <end position="757"/>
    </location>
</feature>
<dbReference type="VEuPathDB" id="PlasmoDB:PfHB3_020005900"/>
<gene>
    <name evidence="7" type="primary">var</name>
</gene>
<feature type="region of interest" description="Disordered" evidence="1">
    <location>
        <begin position="704"/>
        <end position="762"/>
    </location>
</feature>
<feature type="compositionally biased region" description="Low complexity" evidence="1">
    <location>
        <begin position="799"/>
        <end position="810"/>
    </location>
</feature>
<evidence type="ECO:0000259" key="5">
    <source>
        <dbReference type="Pfam" id="PF18562"/>
    </source>
</evidence>
<dbReference type="InterPro" id="IPR042202">
    <property type="entry name" value="Duffy-ag-bd_sf"/>
</dbReference>
<dbReference type="Pfam" id="PF22672">
    <property type="entry name" value="DBL_C"/>
    <property type="match status" value="2"/>
</dbReference>
<evidence type="ECO:0000259" key="3">
    <source>
        <dbReference type="Pfam" id="PF03011"/>
    </source>
</evidence>
<dbReference type="VEuPathDB" id="PlasmoDB:PfML01_000092400"/>
<keyword evidence="2" id="KW-0812">Transmembrane</keyword>
<feature type="region of interest" description="Disordered" evidence="1">
    <location>
        <begin position="1458"/>
        <end position="1580"/>
    </location>
</feature>
<feature type="transmembrane region" description="Helical" evidence="2">
    <location>
        <begin position="1588"/>
        <end position="1610"/>
    </location>
</feature>
<feature type="compositionally biased region" description="Polar residues" evidence="1">
    <location>
        <begin position="783"/>
        <end position="795"/>
    </location>
</feature>
<dbReference type="VEuPathDB" id="PlasmoDB:PfHB3_130005700"/>
<dbReference type="EMBL" id="KX154834">
    <property type="protein sequence ID" value="ANJ20954.1"/>
    <property type="molecule type" value="Genomic_DNA"/>
</dbReference>
<feature type="domain" description="Duffy-binding-like" evidence="6">
    <location>
        <begin position="1056"/>
        <end position="1209"/>
    </location>
</feature>
<dbReference type="InterPro" id="IPR054595">
    <property type="entry name" value="DBL_C"/>
</dbReference>
<evidence type="ECO:0000256" key="1">
    <source>
        <dbReference type="SAM" id="MobiDB-lite"/>
    </source>
</evidence>
<dbReference type="GO" id="GO:0046789">
    <property type="term" value="F:host cell surface receptor binding"/>
    <property type="evidence" value="ECO:0007669"/>
    <property type="project" value="InterPro"/>
</dbReference>
<feature type="compositionally biased region" description="Basic and acidic residues" evidence="1">
    <location>
        <begin position="663"/>
        <end position="675"/>
    </location>
</feature>
<feature type="region of interest" description="Disordered" evidence="1">
    <location>
        <begin position="570"/>
        <end position="591"/>
    </location>
</feature>
<feature type="compositionally biased region" description="Acidic residues" evidence="1">
    <location>
        <begin position="1473"/>
        <end position="1488"/>
    </location>
</feature>
<feature type="compositionally biased region" description="Low complexity" evidence="1">
    <location>
        <begin position="631"/>
        <end position="642"/>
    </location>
</feature>
<dbReference type="VEuPathDB" id="PlasmoDB:PfSN01_120046000"/>
<feature type="region of interest" description="Disordered" evidence="1">
    <location>
        <begin position="778"/>
        <end position="810"/>
    </location>
</feature>
<feature type="compositionally biased region" description="Low complexity" evidence="1">
    <location>
        <begin position="733"/>
        <end position="744"/>
    </location>
</feature>
<feature type="domain" description="Duffy-antigen binding" evidence="4">
    <location>
        <begin position="1"/>
        <end position="126"/>
    </location>
</feature>
<protein>
    <submittedName>
        <fullName evidence="7">Erythrocyte membrane protein 1</fullName>
    </submittedName>
</protein>